<feature type="domain" description="Fibronectin type-III" evidence="6">
    <location>
        <begin position="501"/>
        <end position="594"/>
    </location>
</feature>
<feature type="domain" description="Fibronectin type-III" evidence="6">
    <location>
        <begin position="599"/>
        <end position="707"/>
    </location>
</feature>
<evidence type="ECO:0000256" key="1">
    <source>
        <dbReference type="ARBA" id="ARBA00022737"/>
    </source>
</evidence>
<evidence type="ECO:0000259" key="6">
    <source>
        <dbReference type="PROSITE" id="PS50853"/>
    </source>
</evidence>
<feature type="domain" description="Ig-like" evidence="5">
    <location>
        <begin position="305"/>
        <end position="391"/>
    </location>
</feature>
<feature type="domain" description="Ig-like" evidence="5">
    <location>
        <begin position="35"/>
        <end position="102"/>
    </location>
</feature>
<dbReference type="InterPro" id="IPR007110">
    <property type="entry name" value="Ig-like_dom"/>
</dbReference>
<feature type="domain" description="Fibronectin type-III" evidence="6">
    <location>
        <begin position="723"/>
        <end position="815"/>
    </location>
</feature>
<name>A0A158PM34_ANGCS</name>
<protein>
    <submittedName>
        <fullName evidence="7">Neogenin</fullName>
    </submittedName>
</protein>
<feature type="domain" description="Ig-like" evidence="5">
    <location>
        <begin position="212"/>
        <end position="300"/>
    </location>
</feature>
<dbReference type="InterPro" id="IPR013098">
    <property type="entry name" value="Ig_I-set"/>
</dbReference>
<reference evidence="7" key="1">
    <citation type="submission" date="2016-04" db="UniProtKB">
        <authorList>
            <consortium name="WormBaseParasite"/>
        </authorList>
    </citation>
    <scope>IDENTIFICATION</scope>
</reference>
<evidence type="ECO:0000256" key="4">
    <source>
        <dbReference type="SAM" id="MobiDB-lite"/>
    </source>
</evidence>
<dbReference type="InterPro" id="IPR003598">
    <property type="entry name" value="Ig_sub2"/>
</dbReference>
<evidence type="ECO:0000256" key="2">
    <source>
        <dbReference type="ARBA" id="ARBA00023157"/>
    </source>
</evidence>
<evidence type="ECO:0000259" key="5">
    <source>
        <dbReference type="PROSITE" id="PS50835"/>
    </source>
</evidence>
<dbReference type="Gene3D" id="2.60.40.10">
    <property type="entry name" value="Immunoglobulins"/>
    <property type="match status" value="8"/>
</dbReference>
<dbReference type="SUPFAM" id="SSF49265">
    <property type="entry name" value="Fibronectin type III"/>
    <property type="match status" value="3"/>
</dbReference>
<dbReference type="Pfam" id="PF00041">
    <property type="entry name" value="fn3"/>
    <property type="match status" value="4"/>
</dbReference>
<dbReference type="InterPro" id="IPR036116">
    <property type="entry name" value="FN3_sf"/>
</dbReference>
<dbReference type="PROSITE" id="PS50853">
    <property type="entry name" value="FN3"/>
    <property type="match status" value="4"/>
</dbReference>
<dbReference type="WBParaSite" id="ACOC_0001212701-mRNA-1">
    <property type="protein sequence ID" value="ACOC_0001212701-mRNA-1"/>
    <property type="gene ID" value="ACOC_0001212701"/>
</dbReference>
<accession>A0A158PM34</accession>
<keyword evidence="2" id="KW-1015">Disulfide bond</keyword>
<dbReference type="PRINTS" id="PR00014">
    <property type="entry name" value="FNTYPEIII"/>
</dbReference>
<dbReference type="PROSITE" id="PS50835">
    <property type="entry name" value="IG_LIKE"/>
    <property type="match status" value="4"/>
</dbReference>
<dbReference type="CDD" id="cd00096">
    <property type="entry name" value="Ig"/>
    <property type="match status" value="1"/>
</dbReference>
<dbReference type="PANTHER" id="PTHR44170">
    <property type="entry name" value="PROTEIN SIDEKICK"/>
    <property type="match status" value="1"/>
</dbReference>
<dbReference type="FunFam" id="2.60.40.10:FF:000032">
    <property type="entry name" value="palladin isoform X1"/>
    <property type="match status" value="1"/>
</dbReference>
<dbReference type="SMART" id="SM00408">
    <property type="entry name" value="IGc2"/>
    <property type="match status" value="4"/>
</dbReference>
<feature type="domain" description="Fibronectin type-III" evidence="6">
    <location>
        <begin position="410"/>
        <end position="495"/>
    </location>
</feature>
<dbReference type="SMART" id="SM00409">
    <property type="entry name" value="IG"/>
    <property type="match status" value="4"/>
</dbReference>
<dbReference type="SMART" id="SM00060">
    <property type="entry name" value="FN3"/>
    <property type="match status" value="4"/>
</dbReference>
<dbReference type="Pfam" id="PF07679">
    <property type="entry name" value="I-set"/>
    <property type="match status" value="2"/>
</dbReference>
<evidence type="ECO:0000313" key="7">
    <source>
        <dbReference type="WBParaSite" id="ACOC_0001212701-mRNA-1"/>
    </source>
</evidence>
<organism evidence="7">
    <name type="scientific">Angiostrongylus costaricensis</name>
    <name type="common">Nematode worm</name>
    <dbReference type="NCBI Taxonomy" id="334426"/>
    <lineage>
        <taxon>Eukaryota</taxon>
        <taxon>Metazoa</taxon>
        <taxon>Ecdysozoa</taxon>
        <taxon>Nematoda</taxon>
        <taxon>Chromadorea</taxon>
        <taxon>Rhabditida</taxon>
        <taxon>Rhabditina</taxon>
        <taxon>Rhabditomorpha</taxon>
        <taxon>Strongyloidea</taxon>
        <taxon>Metastrongylidae</taxon>
        <taxon>Angiostrongylus</taxon>
    </lineage>
</organism>
<dbReference type="InterPro" id="IPR003599">
    <property type="entry name" value="Ig_sub"/>
</dbReference>
<proteinExistence type="predicted"/>
<dbReference type="SUPFAM" id="SSF48726">
    <property type="entry name" value="Immunoglobulin"/>
    <property type="match status" value="4"/>
</dbReference>
<dbReference type="GO" id="GO:0098609">
    <property type="term" value="P:cell-cell adhesion"/>
    <property type="evidence" value="ECO:0007669"/>
    <property type="project" value="TreeGrafter"/>
</dbReference>
<dbReference type="PANTHER" id="PTHR44170:SF54">
    <property type="entry name" value="FI24025P1"/>
    <property type="match status" value="1"/>
</dbReference>
<sequence>LIVLHQYFFSDSRFIGFHFDSEPKSTTVADGLLLLNCQYTVEVANIKDVRLEWRKDGSPINVKSSSRMQLFSNGSLFIHEVTASDIGSYRCVVHATSNDGFTWTYMSRRSVVRLLDLPRFEVQPTDRTVAKGQPVVFQCITLARPPPAVVWYHNNRPIRNGGDYHVLPVSSSLEISAVQAQHEGEYKCVVEGAGKRRTSSTARLRIDTTTSHELTFLSSPRVQAAKEGDDVVLECLVSSHSSTEVRWLKDTRQVLYDGLRIRRVGISSLLLSNVVESDSGLYTCRASNTHDSLDRTVVVHIAAEPRLTLRPENKVALETTDVMFECLSTGRPAPTISWFKNGEAIVASDYFVIEPTRLRILGLVKADQGVYQCFADNEAGSAQGFAQLLVDIADSSSVAASSGEPLIASAPLGVKIGALGCRFINLEWDPPLVRNGRVMRYHRFLIRERMVNSSSTSVTVTSLQPNTLYLLRVAAENEAGVGKASDYIKVTTKKEQAVPGRVTNLVAHAIGPETIEVKWDPPEGGPTALRYKLFYVRNPPEPDDKETTLLQISSTAYTLHGMDKFTEYQIRVEAEGENGSGLSSHPVKVRTLSDVPSSPPRDIAAESLSSNSVRITWREPDVDNLNIKQECGTLLYWMQTRGNMGYQVHSVLTIYFYIMLRYLQKSGPQHKITGLRPSREYVVSLRAFNKQGSGFPIYETVKTLSPSSVSFFGGAMASEQLNTPLGVSAETLSATGIRVSWTESDPNAFNVLYTVRYSTSADGNQMRFVNASESWVIIDGLRPDTEYEFSVRSMGTSVSPRVCRPWARGSIPCML</sequence>
<keyword evidence="1" id="KW-0677">Repeat</keyword>
<dbReference type="AlphaFoldDB" id="A0A158PM34"/>
<dbReference type="InterPro" id="IPR003961">
    <property type="entry name" value="FN3_dom"/>
</dbReference>
<dbReference type="InterPro" id="IPR036179">
    <property type="entry name" value="Ig-like_dom_sf"/>
</dbReference>
<dbReference type="InterPro" id="IPR013783">
    <property type="entry name" value="Ig-like_fold"/>
</dbReference>
<dbReference type="CDD" id="cd00063">
    <property type="entry name" value="FN3"/>
    <property type="match status" value="4"/>
</dbReference>
<evidence type="ECO:0000256" key="3">
    <source>
        <dbReference type="ARBA" id="ARBA00023319"/>
    </source>
</evidence>
<dbReference type="Pfam" id="PF13927">
    <property type="entry name" value="Ig_3"/>
    <property type="match status" value="2"/>
</dbReference>
<feature type="region of interest" description="Disordered" evidence="4">
    <location>
        <begin position="577"/>
        <end position="600"/>
    </location>
</feature>
<dbReference type="OMA" id="HERLEMH"/>
<keyword evidence="3" id="KW-0393">Immunoglobulin domain</keyword>
<feature type="domain" description="Ig-like" evidence="5">
    <location>
        <begin position="118"/>
        <end position="205"/>
    </location>
</feature>